<comment type="caution">
    <text evidence="1">The sequence shown here is derived from an EMBL/GenBank/DDBJ whole genome shotgun (WGS) entry which is preliminary data.</text>
</comment>
<reference evidence="1 2" key="1">
    <citation type="journal article" date="2014" name="Int. J. Syst. Evol. Microbiol.">
        <title>Complete genome sequence of Corynebacterium casei LMG S-19264T (=DSM 44701T), isolated from a smear-ripened cheese.</title>
        <authorList>
            <consortium name="US DOE Joint Genome Institute (JGI-PGF)"/>
            <person name="Walter F."/>
            <person name="Albersmeier A."/>
            <person name="Kalinowski J."/>
            <person name="Ruckert C."/>
        </authorList>
    </citation>
    <scope>NUCLEOTIDE SEQUENCE [LARGE SCALE GENOMIC DNA]</scope>
    <source>
        <strain evidence="1 2">IBRC-M 10912</strain>
    </source>
</reference>
<dbReference type="RefSeq" id="WP_246976598.1">
    <property type="nucleotide sequence ID" value="NZ_CP095398.1"/>
</dbReference>
<organism evidence="1 2">
    <name type="scientific">Natribaculum luteum</name>
    <dbReference type="NCBI Taxonomy" id="1586232"/>
    <lineage>
        <taxon>Archaea</taxon>
        <taxon>Methanobacteriati</taxon>
        <taxon>Methanobacteriota</taxon>
        <taxon>Stenosarchaea group</taxon>
        <taxon>Halobacteria</taxon>
        <taxon>Halobacteriales</taxon>
        <taxon>Natrialbaceae</taxon>
        <taxon>Natribaculum</taxon>
    </lineage>
</organism>
<evidence type="ECO:0000313" key="1">
    <source>
        <dbReference type="EMBL" id="MFC4246021.1"/>
    </source>
</evidence>
<sequence>MVRCQLRAGALWELDDGAFLHRTIDARGNPIGDLPDGVSPADEPYPPLIRLDVPPAFVRLESPTDENIVTKVMTMDVDGIERLIEQRIL</sequence>
<dbReference type="GeneID" id="71856141"/>
<name>A0ABD5NVC3_9EURY</name>
<dbReference type="Proteomes" id="UP001595821">
    <property type="component" value="Unassembled WGS sequence"/>
</dbReference>
<dbReference type="AlphaFoldDB" id="A0ABD5NVC3"/>
<gene>
    <name evidence="1" type="ORF">ACFOZ7_03280</name>
</gene>
<evidence type="ECO:0000313" key="2">
    <source>
        <dbReference type="Proteomes" id="UP001595821"/>
    </source>
</evidence>
<accession>A0ABD5NVC3</accession>
<dbReference type="EMBL" id="JBHSDJ010000009">
    <property type="protein sequence ID" value="MFC4246021.1"/>
    <property type="molecule type" value="Genomic_DNA"/>
</dbReference>
<proteinExistence type="predicted"/>
<protein>
    <submittedName>
        <fullName evidence="1">Uncharacterized protein</fullName>
    </submittedName>
</protein>